<organism evidence="3 4">
    <name type="scientific">Trinickia terrae</name>
    <dbReference type="NCBI Taxonomy" id="2571161"/>
    <lineage>
        <taxon>Bacteria</taxon>
        <taxon>Pseudomonadati</taxon>
        <taxon>Pseudomonadota</taxon>
        <taxon>Betaproteobacteria</taxon>
        <taxon>Burkholderiales</taxon>
        <taxon>Burkholderiaceae</taxon>
        <taxon>Trinickia</taxon>
    </lineage>
</organism>
<dbReference type="InterPro" id="IPR040079">
    <property type="entry name" value="Glutathione_S-Trfase"/>
</dbReference>
<dbReference type="InterPro" id="IPR010987">
    <property type="entry name" value="Glutathione-S-Trfase_C-like"/>
</dbReference>
<dbReference type="PANTHER" id="PTHR43968">
    <property type="match status" value="1"/>
</dbReference>
<keyword evidence="4" id="KW-1185">Reference proteome</keyword>
<dbReference type="GO" id="GO:0016740">
    <property type="term" value="F:transferase activity"/>
    <property type="evidence" value="ECO:0007669"/>
    <property type="project" value="UniProtKB-KW"/>
</dbReference>
<dbReference type="AlphaFoldDB" id="A0A4U1HGD1"/>
<evidence type="ECO:0000259" key="1">
    <source>
        <dbReference type="PROSITE" id="PS50404"/>
    </source>
</evidence>
<keyword evidence="3" id="KW-0808">Transferase</keyword>
<protein>
    <submittedName>
        <fullName evidence="3">Glutathione S-transferase</fullName>
    </submittedName>
</protein>
<dbReference type="InterPro" id="IPR036249">
    <property type="entry name" value="Thioredoxin-like_sf"/>
</dbReference>
<dbReference type="GO" id="GO:0005737">
    <property type="term" value="C:cytoplasm"/>
    <property type="evidence" value="ECO:0007669"/>
    <property type="project" value="TreeGrafter"/>
</dbReference>
<reference evidence="3 4" key="1">
    <citation type="submission" date="2019-04" db="EMBL/GenBank/DDBJ databases">
        <title>Trinickia sp. 7GSK02, isolated from subtropical forest soil.</title>
        <authorList>
            <person name="Gao Z.-H."/>
            <person name="Qiu L.-H."/>
        </authorList>
    </citation>
    <scope>NUCLEOTIDE SEQUENCE [LARGE SCALE GENOMIC DNA]</scope>
    <source>
        <strain evidence="3 4">7GSK02</strain>
    </source>
</reference>
<feature type="domain" description="GST C-terminal" evidence="2">
    <location>
        <begin position="82"/>
        <end position="217"/>
    </location>
</feature>
<comment type="caution">
    <text evidence="3">The sequence shown here is derived from an EMBL/GenBank/DDBJ whole genome shotgun (WGS) entry which is preliminary data.</text>
</comment>
<dbReference type="SUPFAM" id="SSF47616">
    <property type="entry name" value="GST C-terminal domain-like"/>
    <property type="match status" value="1"/>
</dbReference>
<dbReference type="Gene3D" id="3.40.30.10">
    <property type="entry name" value="Glutaredoxin"/>
    <property type="match status" value="1"/>
</dbReference>
<dbReference type="EMBL" id="SWJE01000022">
    <property type="protein sequence ID" value="TKC80071.1"/>
    <property type="molecule type" value="Genomic_DNA"/>
</dbReference>
<dbReference type="SUPFAM" id="SSF52833">
    <property type="entry name" value="Thioredoxin-like"/>
    <property type="match status" value="1"/>
</dbReference>
<sequence>MIQLYGFALSNYYNKVKFVLLEHGIEFEEVFVLASQDEAVLAHSPLGKVPYIRTDAGDLCESEVIVEYLAQRHPDKPIFPADPFKAAKARELVTFVELHLELVARDLYKEAFFGGTVTDEVKARTAKRLAHGIGGFKRLAKFGPYLAGDEFTIADIAAFVSLPLVGMATATIYGRDFLLDAGIDWKGYVKLINQRPAAQRVSADRKAYIEASSASKVS</sequence>
<evidence type="ECO:0000313" key="3">
    <source>
        <dbReference type="EMBL" id="TKC80071.1"/>
    </source>
</evidence>
<dbReference type="PROSITE" id="PS50405">
    <property type="entry name" value="GST_CTER"/>
    <property type="match status" value="1"/>
</dbReference>
<dbReference type="Proteomes" id="UP000305539">
    <property type="component" value="Unassembled WGS sequence"/>
</dbReference>
<evidence type="ECO:0000313" key="4">
    <source>
        <dbReference type="Proteomes" id="UP000305539"/>
    </source>
</evidence>
<dbReference type="Pfam" id="PF13417">
    <property type="entry name" value="GST_N_3"/>
    <property type="match status" value="1"/>
</dbReference>
<dbReference type="Gene3D" id="1.20.1050.10">
    <property type="match status" value="1"/>
</dbReference>
<dbReference type="SFLD" id="SFLDS00019">
    <property type="entry name" value="Glutathione_Transferase_(cytos"/>
    <property type="match status" value="1"/>
</dbReference>
<dbReference type="InterPro" id="IPR036282">
    <property type="entry name" value="Glutathione-S-Trfase_C_sf"/>
</dbReference>
<gene>
    <name evidence="3" type="ORF">FAZ69_30130</name>
</gene>
<dbReference type="InterPro" id="IPR050983">
    <property type="entry name" value="GST_Omega/HSP26"/>
</dbReference>
<name>A0A4U1HGD1_9BURK</name>
<dbReference type="PROSITE" id="PS50404">
    <property type="entry name" value="GST_NTER"/>
    <property type="match status" value="1"/>
</dbReference>
<dbReference type="CDD" id="cd00570">
    <property type="entry name" value="GST_N_family"/>
    <property type="match status" value="1"/>
</dbReference>
<feature type="domain" description="GST N-terminal" evidence="1">
    <location>
        <begin position="1"/>
        <end position="77"/>
    </location>
</feature>
<dbReference type="SFLD" id="SFLDG00358">
    <property type="entry name" value="Main_(cytGST)"/>
    <property type="match status" value="1"/>
</dbReference>
<dbReference type="RefSeq" id="WP_136898750.1">
    <property type="nucleotide sequence ID" value="NZ_SWJE01000022.1"/>
</dbReference>
<proteinExistence type="predicted"/>
<dbReference type="InterPro" id="IPR004045">
    <property type="entry name" value="Glutathione_S-Trfase_N"/>
</dbReference>
<evidence type="ECO:0000259" key="2">
    <source>
        <dbReference type="PROSITE" id="PS50405"/>
    </source>
</evidence>
<accession>A0A4U1HGD1</accession>
<dbReference type="PANTHER" id="PTHR43968:SF6">
    <property type="entry name" value="GLUTATHIONE S-TRANSFERASE OMEGA"/>
    <property type="match status" value="1"/>
</dbReference>
<dbReference type="OrthoDB" id="5242791at2"/>